<accession>S2DKP5</accession>
<evidence type="ECO:0000313" key="3">
    <source>
        <dbReference type="EMBL" id="EOZ97795.1"/>
    </source>
</evidence>
<dbReference type="RefSeq" id="WP_016254861.1">
    <property type="nucleotide sequence ID" value="NZ_ALWO02000027.1"/>
</dbReference>
<dbReference type="STRING" id="1189612.A33Q_1604"/>
<sequence>MKTSKKKTTGDIAEMVTAMIIAKLEEGVIPWKKPWKNGVLPQNFLTKKIYRGINLLILHSFGHELPYYLTFKQVQSMGGKVKKGATSIPITYWNYYYKQKGSGKRISDIEAMQIDHALVVKTAFLKYYRVFNVGDCDELDLSGLENTNLGNKPKIDLCEEIVGTMPDPPKISNSGSEAYYSPLTDEVCIPAISKFDSSEAYYNVLFHELVHATGHVSRLNREGVSVNQGFGSEVYSKEELIAEIGAGILSGYAGISDEKLLSNSAAYIQAWLEKLRSDKNLIFEASGKAQKAVDYILDICPF</sequence>
<evidence type="ECO:0000313" key="4">
    <source>
        <dbReference type="Proteomes" id="UP000006073"/>
    </source>
</evidence>
<comment type="caution">
    <text evidence="3">The sequence shown here is derived from an EMBL/GenBank/DDBJ whole genome shotgun (WGS) entry which is preliminary data.</text>
</comment>
<dbReference type="GO" id="GO:0003697">
    <property type="term" value="F:single-stranded DNA binding"/>
    <property type="evidence" value="ECO:0007669"/>
    <property type="project" value="InterPro"/>
</dbReference>
<dbReference type="AlphaFoldDB" id="S2DKP5"/>
<gene>
    <name evidence="3" type="ORF">A33Q_1604</name>
</gene>
<evidence type="ECO:0000259" key="2">
    <source>
        <dbReference type="Pfam" id="PF18818"/>
    </source>
</evidence>
<dbReference type="InterPro" id="IPR013610">
    <property type="entry name" value="ArdC_N"/>
</dbReference>
<dbReference type="InterPro" id="IPR017113">
    <property type="entry name" value="Antirestriction_ArdC"/>
</dbReference>
<name>S2DKP5_INDAL</name>
<dbReference type="InterPro" id="IPR041459">
    <property type="entry name" value="MPTase-PolyVal"/>
</dbReference>
<feature type="domain" description="N-terminal" evidence="1">
    <location>
        <begin position="11"/>
        <end position="131"/>
    </location>
</feature>
<dbReference type="Pfam" id="PF08401">
    <property type="entry name" value="ArdcN"/>
    <property type="match status" value="1"/>
</dbReference>
<evidence type="ECO:0000259" key="1">
    <source>
        <dbReference type="Pfam" id="PF08401"/>
    </source>
</evidence>
<protein>
    <submittedName>
        <fullName evidence="3">Antirestriction protein</fullName>
    </submittedName>
</protein>
<dbReference type="EMBL" id="ALWO02000027">
    <property type="protein sequence ID" value="EOZ97795.1"/>
    <property type="molecule type" value="Genomic_DNA"/>
</dbReference>
<proteinExistence type="predicted"/>
<keyword evidence="4" id="KW-1185">Reference proteome</keyword>
<dbReference type="PIRSF" id="PIRSF037112">
    <property type="entry name" value="Antirestriction_ArdC"/>
    <property type="match status" value="1"/>
</dbReference>
<dbReference type="eggNOG" id="COG4227">
    <property type="taxonomic scope" value="Bacteria"/>
</dbReference>
<dbReference type="Proteomes" id="UP000006073">
    <property type="component" value="Unassembled WGS sequence"/>
</dbReference>
<feature type="domain" description="Polyvalent protein metallopeptidase" evidence="2">
    <location>
        <begin position="170"/>
        <end position="286"/>
    </location>
</feature>
<dbReference type="OrthoDB" id="9792687at2"/>
<organism evidence="3 4">
    <name type="scientific">Indibacter alkaliphilus (strain CCUG 57479 / KCTC 22604 / LW1)</name>
    <dbReference type="NCBI Taxonomy" id="1189612"/>
    <lineage>
        <taxon>Bacteria</taxon>
        <taxon>Pseudomonadati</taxon>
        <taxon>Bacteroidota</taxon>
        <taxon>Cytophagia</taxon>
        <taxon>Cytophagales</taxon>
        <taxon>Cyclobacteriaceae</taxon>
    </lineage>
</organism>
<dbReference type="Pfam" id="PF18818">
    <property type="entry name" value="MPTase-PolyVal"/>
    <property type="match status" value="1"/>
</dbReference>
<reference evidence="3 4" key="1">
    <citation type="journal article" date="2013" name="Genome Announc.">
        <title>Draft Genome Sequence of Indibacter alkaliphilus Strain LW1T, Isolated from Lonar Lake, a Haloalkaline Lake in the Buldana District of Maharashtra, India.</title>
        <authorList>
            <person name="Singh A."/>
            <person name="Kumar Jangir P."/>
            <person name="Sharma R."/>
            <person name="Singh A."/>
            <person name="Kumar Pinnaka A."/>
            <person name="Shivaji S."/>
        </authorList>
    </citation>
    <scope>NUCLEOTIDE SEQUENCE [LARGE SCALE GENOMIC DNA]</scope>
    <source>
        <strain evidence="4">CCUG 57479 / KCTC 22604 / LW1</strain>
    </source>
</reference>